<evidence type="ECO:0000313" key="20">
    <source>
        <dbReference type="EMBL" id="TDK51733.1"/>
    </source>
</evidence>
<dbReference type="AlphaFoldDB" id="A0A4R5VGF6"/>
<evidence type="ECO:0000256" key="18">
    <source>
        <dbReference type="ARBA" id="ARBA00049504"/>
    </source>
</evidence>
<evidence type="ECO:0000256" key="7">
    <source>
        <dbReference type="ARBA" id="ARBA00022475"/>
    </source>
</evidence>
<dbReference type="Proteomes" id="UP000295301">
    <property type="component" value="Unassembled WGS sequence"/>
</dbReference>
<evidence type="ECO:0000256" key="15">
    <source>
        <dbReference type="ARBA" id="ARBA00032605"/>
    </source>
</evidence>
<evidence type="ECO:0000256" key="3">
    <source>
        <dbReference type="ARBA" id="ARBA00004663"/>
    </source>
</evidence>
<evidence type="ECO:0000256" key="8">
    <source>
        <dbReference type="ARBA" id="ARBA00022573"/>
    </source>
</evidence>
<organism evidence="20 21">
    <name type="scientific">Antarcticimicrobium luteum</name>
    <dbReference type="NCBI Taxonomy" id="2547397"/>
    <lineage>
        <taxon>Bacteria</taxon>
        <taxon>Pseudomonadati</taxon>
        <taxon>Pseudomonadota</taxon>
        <taxon>Alphaproteobacteria</taxon>
        <taxon>Rhodobacterales</taxon>
        <taxon>Paracoccaceae</taxon>
        <taxon>Antarcticimicrobium</taxon>
    </lineage>
</organism>
<keyword evidence="13 19" id="KW-0472">Membrane</keyword>
<feature type="transmembrane region" description="Helical" evidence="19">
    <location>
        <begin position="42"/>
        <end position="63"/>
    </location>
</feature>
<evidence type="ECO:0000256" key="12">
    <source>
        <dbReference type="ARBA" id="ARBA00022989"/>
    </source>
</evidence>
<evidence type="ECO:0000313" key="21">
    <source>
        <dbReference type="Proteomes" id="UP000295301"/>
    </source>
</evidence>
<protein>
    <recommendedName>
        <fullName evidence="6 19">Adenosylcobinamide-GDP ribazoletransferase</fullName>
        <ecNumber evidence="5 19">2.7.8.26</ecNumber>
    </recommendedName>
    <alternativeName>
        <fullName evidence="16 19">Cobalamin synthase</fullName>
    </alternativeName>
    <alternativeName>
        <fullName evidence="15 19">Cobalamin-5'-phosphate synthase</fullName>
    </alternativeName>
</protein>
<dbReference type="Pfam" id="PF02654">
    <property type="entry name" value="CobS"/>
    <property type="match status" value="1"/>
</dbReference>
<keyword evidence="11 19" id="KW-0460">Magnesium</keyword>
<comment type="subcellular location">
    <subcellularLocation>
        <location evidence="2 19">Cell membrane</location>
        <topology evidence="2 19">Multi-pass membrane protein</topology>
    </subcellularLocation>
</comment>
<dbReference type="NCBIfam" id="TIGR00317">
    <property type="entry name" value="cobS"/>
    <property type="match status" value="1"/>
</dbReference>
<evidence type="ECO:0000256" key="17">
    <source>
        <dbReference type="ARBA" id="ARBA00048623"/>
    </source>
</evidence>
<evidence type="ECO:0000256" key="14">
    <source>
        <dbReference type="ARBA" id="ARBA00025228"/>
    </source>
</evidence>
<evidence type="ECO:0000256" key="16">
    <source>
        <dbReference type="ARBA" id="ARBA00032853"/>
    </source>
</evidence>
<dbReference type="InterPro" id="IPR003805">
    <property type="entry name" value="CobS"/>
</dbReference>
<dbReference type="GO" id="GO:0051073">
    <property type="term" value="F:adenosylcobinamide-GDP ribazoletransferase activity"/>
    <property type="evidence" value="ECO:0007669"/>
    <property type="project" value="UniProtKB-UniRule"/>
</dbReference>
<feature type="transmembrane region" description="Helical" evidence="19">
    <location>
        <begin position="142"/>
        <end position="166"/>
    </location>
</feature>
<comment type="catalytic activity">
    <reaction evidence="17 19">
        <text>alpha-ribazole + adenosylcob(III)inamide-GDP = adenosylcob(III)alamin + GMP + H(+)</text>
        <dbReference type="Rhea" id="RHEA:16049"/>
        <dbReference type="ChEBI" id="CHEBI:10329"/>
        <dbReference type="ChEBI" id="CHEBI:15378"/>
        <dbReference type="ChEBI" id="CHEBI:18408"/>
        <dbReference type="ChEBI" id="CHEBI:58115"/>
        <dbReference type="ChEBI" id="CHEBI:60487"/>
        <dbReference type="EC" id="2.7.8.26"/>
    </reaction>
</comment>
<dbReference type="HAMAP" id="MF_00719">
    <property type="entry name" value="CobS"/>
    <property type="match status" value="1"/>
</dbReference>
<comment type="caution">
    <text evidence="20">The sequence shown here is derived from an EMBL/GenBank/DDBJ whole genome shotgun (WGS) entry which is preliminary data.</text>
</comment>
<dbReference type="GO" id="GO:0008818">
    <property type="term" value="F:cobalamin 5'-phosphate synthase activity"/>
    <property type="evidence" value="ECO:0007669"/>
    <property type="project" value="UniProtKB-UniRule"/>
</dbReference>
<evidence type="ECO:0000256" key="11">
    <source>
        <dbReference type="ARBA" id="ARBA00022842"/>
    </source>
</evidence>
<proteinExistence type="inferred from homology"/>
<comment type="cofactor">
    <cofactor evidence="1 19">
        <name>Mg(2+)</name>
        <dbReference type="ChEBI" id="CHEBI:18420"/>
    </cofactor>
</comment>
<comment type="pathway">
    <text evidence="3 19">Cofactor biosynthesis; adenosylcobalamin biosynthesis; adenosylcobalamin from cob(II)yrinate a,c-diamide: step 7/7.</text>
</comment>
<keyword evidence="12 19" id="KW-1133">Transmembrane helix</keyword>
<keyword evidence="8 19" id="KW-0169">Cobalamin biosynthesis</keyword>
<keyword evidence="9 19" id="KW-0808">Transferase</keyword>
<feature type="transmembrane region" description="Helical" evidence="19">
    <location>
        <begin position="117"/>
        <end position="136"/>
    </location>
</feature>
<reference evidence="20 21" key="1">
    <citation type="submission" date="2019-03" db="EMBL/GenBank/DDBJ databases">
        <title>Ruegeria lutea sp. nov., a novel strain, isolated from marine sediment, the Masan Bay, South Korea.</title>
        <authorList>
            <person name="Kim J."/>
            <person name="Kim D.-Y."/>
            <person name="Lee S.-S."/>
        </authorList>
    </citation>
    <scope>NUCLEOTIDE SEQUENCE [LARGE SCALE GENOMIC DNA]</scope>
    <source>
        <strain evidence="20 21">318-1</strain>
    </source>
</reference>
<evidence type="ECO:0000256" key="9">
    <source>
        <dbReference type="ARBA" id="ARBA00022679"/>
    </source>
</evidence>
<keyword evidence="10 19" id="KW-0812">Transmembrane</keyword>
<evidence type="ECO:0000256" key="1">
    <source>
        <dbReference type="ARBA" id="ARBA00001946"/>
    </source>
</evidence>
<gene>
    <name evidence="19 20" type="primary">cobS</name>
    <name evidence="20" type="ORF">E1832_02755</name>
</gene>
<name>A0A4R5VGF6_9RHOB</name>
<dbReference type="PANTHER" id="PTHR34148:SF1">
    <property type="entry name" value="ADENOSYLCOBINAMIDE-GDP RIBAZOLETRANSFERASE"/>
    <property type="match status" value="1"/>
</dbReference>
<sequence>MRKNDILSIVSRDILLALVLLTRLPLPRLPEAAFARQARAGWAFPLAGLAVAAPACALGALAARAGLPPAVAAGLVLAAQVMLSGAMHEDGLADSADGLWGGMTPARRLEIMKDSRVGSYGVLALILSVGLRWSALAGLAAAGAWGAVLAAAILSRAGLPALMTALPHARENGLSRAVGRPGRGPAWAAVALALIAALILTGAATLAAALWAGLAVAGTGALARARLGGQTGDILGAAQQLAEIAALISFLAVIPA</sequence>
<evidence type="ECO:0000256" key="6">
    <source>
        <dbReference type="ARBA" id="ARBA00015850"/>
    </source>
</evidence>
<dbReference type="OrthoDB" id="9794626at2"/>
<dbReference type="RefSeq" id="WP_133358211.1">
    <property type="nucleotide sequence ID" value="NZ_SMUV01000044.1"/>
</dbReference>
<dbReference type="EMBL" id="SMUV01000044">
    <property type="protein sequence ID" value="TDK51733.1"/>
    <property type="molecule type" value="Genomic_DNA"/>
</dbReference>
<evidence type="ECO:0000256" key="2">
    <source>
        <dbReference type="ARBA" id="ARBA00004651"/>
    </source>
</evidence>
<dbReference type="GO" id="GO:0009236">
    <property type="term" value="P:cobalamin biosynthetic process"/>
    <property type="evidence" value="ECO:0007669"/>
    <property type="project" value="UniProtKB-UniRule"/>
</dbReference>
<evidence type="ECO:0000256" key="19">
    <source>
        <dbReference type="HAMAP-Rule" id="MF_00719"/>
    </source>
</evidence>
<dbReference type="PANTHER" id="PTHR34148">
    <property type="entry name" value="ADENOSYLCOBINAMIDE-GDP RIBAZOLETRANSFERASE"/>
    <property type="match status" value="1"/>
</dbReference>
<dbReference type="UniPathway" id="UPA00148">
    <property type="reaction ID" value="UER00238"/>
</dbReference>
<evidence type="ECO:0000256" key="4">
    <source>
        <dbReference type="ARBA" id="ARBA00010561"/>
    </source>
</evidence>
<evidence type="ECO:0000256" key="10">
    <source>
        <dbReference type="ARBA" id="ARBA00022692"/>
    </source>
</evidence>
<dbReference type="EC" id="2.7.8.26" evidence="5 19"/>
<evidence type="ECO:0000256" key="13">
    <source>
        <dbReference type="ARBA" id="ARBA00023136"/>
    </source>
</evidence>
<feature type="transmembrane region" description="Helical" evidence="19">
    <location>
        <begin position="187"/>
        <end position="214"/>
    </location>
</feature>
<keyword evidence="7 19" id="KW-1003">Cell membrane</keyword>
<dbReference type="GO" id="GO:0005886">
    <property type="term" value="C:plasma membrane"/>
    <property type="evidence" value="ECO:0007669"/>
    <property type="project" value="UniProtKB-SubCell"/>
</dbReference>
<comment type="function">
    <text evidence="14 19">Joins adenosylcobinamide-GDP and alpha-ribazole to generate adenosylcobalamin (Ado-cobalamin). Also synthesizes adenosylcobalamin 5'-phosphate from adenosylcobinamide-GDP and alpha-ribazole 5'-phosphate.</text>
</comment>
<comment type="similarity">
    <text evidence="4 19">Belongs to the CobS family.</text>
</comment>
<keyword evidence="21" id="KW-1185">Reference proteome</keyword>
<accession>A0A4R5VGF6</accession>
<comment type="catalytic activity">
    <reaction evidence="18 19">
        <text>alpha-ribazole 5'-phosphate + adenosylcob(III)inamide-GDP = adenosylcob(III)alamin 5'-phosphate + GMP + H(+)</text>
        <dbReference type="Rhea" id="RHEA:23560"/>
        <dbReference type="ChEBI" id="CHEBI:15378"/>
        <dbReference type="ChEBI" id="CHEBI:57918"/>
        <dbReference type="ChEBI" id="CHEBI:58115"/>
        <dbReference type="ChEBI" id="CHEBI:60487"/>
        <dbReference type="ChEBI" id="CHEBI:60493"/>
        <dbReference type="EC" id="2.7.8.26"/>
    </reaction>
</comment>
<evidence type="ECO:0000256" key="5">
    <source>
        <dbReference type="ARBA" id="ARBA00013200"/>
    </source>
</evidence>